<dbReference type="PANTHER" id="PTHR43280:SF29">
    <property type="entry name" value="ARAC-FAMILY TRANSCRIPTIONAL REGULATOR"/>
    <property type="match status" value="1"/>
</dbReference>
<evidence type="ECO:0000313" key="7">
    <source>
        <dbReference type="Proteomes" id="UP000218824"/>
    </source>
</evidence>
<feature type="transmembrane region" description="Helical" evidence="4">
    <location>
        <begin position="131"/>
        <end position="153"/>
    </location>
</feature>
<dbReference type="SUPFAM" id="SSF46689">
    <property type="entry name" value="Homeodomain-like"/>
    <property type="match status" value="1"/>
</dbReference>
<keyword evidence="2" id="KW-0238">DNA-binding</keyword>
<dbReference type="PANTHER" id="PTHR43280">
    <property type="entry name" value="ARAC-FAMILY TRANSCRIPTIONAL REGULATOR"/>
    <property type="match status" value="1"/>
</dbReference>
<dbReference type="InterPro" id="IPR009057">
    <property type="entry name" value="Homeodomain-like_sf"/>
</dbReference>
<dbReference type="PROSITE" id="PS01124">
    <property type="entry name" value="HTH_ARAC_FAMILY_2"/>
    <property type="match status" value="1"/>
</dbReference>
<feature type="transmembrane region" description="Helical" evidence="4">
    <location>
        <begin position="64"/>
        <end position="87"/>
    </location>
</feature>
<evidence type="ECO:0000259" key="5">
    <source>
        <dbReference type="PROSITE" id="PS01124"/>
    </source>
</evidence>
<protein>
    <submittedName>
        <fullName evidence="6">AsnC family transcriptional regulator</fullName>
    </submittedName>
</protein>
<dbReference type="InterPro" id="IPR018062">
    <property type="entry name" value="HTH_AraC-typ_CS"/>
</dbReference>
<keyword evidence="4" id="KW-1133">Transmembrane helix</keyword>
<evidence type="ECO:0000256" key="4">
    <source>
        <dbReference type="SAM" id="Phobius"/>
    </source>
</evidence>
<feature type="transmembrane region" description="Helical" evidence="4">
    <location>
        <begin position="191"/>
        <end position="211"/>
    </location>
</feature>
<dbReference type="GO" id="GO:0003700">
    <property type="term" value="F:DNA-binding transcription factor activity"/>
    <property type="evidence" value="ECO:0007669"/>
    <property type="project" value="InterPro"/>
</dbReference>
<dbReference type="EMBL" id="AP014940">
    <property type="protein sequence ID" value="BAV99930.1"/>
    <property type="molecule type" value="Genomic_DNA"/>
</dbReference>
<gene>
    <name evidence="6" type="ORF">LEN_4443</name>
</gene>
<dbReference type="Gene3D" id="1.10.10.60">
    <property type="entry name" value="Homeodomain-like"/>
    <property type="match status" value="1"/>
</dbReference>
<keyword evidence="4" id="KW-0472">Membrane</keyword>
<dbReference type="KEGG" id="lem:LEN_4443"/>
<dbReference type="InterPro" id="IPR018060">
    <property type="entry name" value="HTH_AraC"/>
</dbReference>
<keyword evidence="3" id="KW-0804">Transcription</keyword>
<evidence type="ECO:0000313" key="6">
    <source>
        <dbReference type="EMBL" id="BAV99930.1"/>
    </source>
</evidence>
<keyword evidence="4" id="KW-0812">Transmembrane</keyword>
<reference evidence="6 7" key="1">
    <citation type="journal article" date="2017" name="DNA Res.">
        <title>Complete genome sequence and expression profile of the commercial lytic enzyme producer Lysobacter enzymogenes M497-1.</title>
        <authorList>
            <person name="Takami H."/>
            <person name="Toyoda A."/>
            <person name="Uchiyama I."/>
            <person name="Itoh T."/>
            <person name="Takaki Y."/>
            <person name="Arai W."/>
            <person name="Nishi S."/>
            <person name="Kawai M."/>
            <person name="Shinya K."/>
            <person name="Ikeda H."/>
        </authorList>
    </citation>
    <scope>NUCLEOTIDE SEQUENCE [LARGE SCALE GENOMIC DNA]</scope>
    <source>
        <strain evidence="6 7">M497-1</strain>
    </source>
</reference>
<dbReference type="Pfam" id="PF12833">
    <property type="entry name" value="HTH_18"/>
    <property type="match status" value="1"/>
</dbReference>
<accession>A0AAU9ALY5</accession>
<dbReference type="SMART" id="SM00342">
    <property type="entry name" value="HTH_ARAC"/>
    <property type="match status" value="1"/>
</dbReference>
<feature type="transmembrane region" description="Helical" evidence="4">
    <location>
        <begin position="38"/>
        <end position="58"/>
    </location>
</feature>
<feature type="transmembrane region" description="Helical" evidence="4">
    <location>
        <begin position="99"/>
        <end position="119"/>
    </location>
</feature>
<proteinExistence type="predicted"/>
<feature type="transmembrane region" description="Helical" evidence="4">
    <location>
        <begin position="165"/>
        <end position="185"/>
    </location>
</feature>
<organism evidence="6 7">
    <name type="scientific">Lysobacter enzymogenes</name>
    <dbReference type="NCBI Taxonomy" id="69"/>
    <lineage>
        <taxon>Bacteria</taxon>
        <taxon>Pseudomonadati</taxon>
        <taxon>Pseudomonadota</taxon>
        <taxon>Gammaproteobacteria</taxon>
        <taxon>Lysobacterales</taxon>
        <taxon>Lysobacteraceae</taxon>
        <taxon>Lysobacter</taxon>
    </lineage>
</organism>
<evidence type="ECO:0000256" key="2">
    <source>
        <dbReference type="ARBA" id="ARBA00023125"/>
    </source>
</evidence>
<dbReference type="Proteomes" id="UP000218824">
    <property type="component" value="Chromosome"/>
</dbReference>
<dbReference type="GO" id="GO:0043565">
    <property type="term" value="F:sequence-specific DNA binding"/>
    <property type="evidence" value="ECO:0007669"/>
    <property type="project" value="InterPro"/>
</dbReference>
<feature type="domain" description="HTH araC/xylS-type" evidence="5">
    <location>
        <begin position="236"/>
        <end position="342"/>
    </location>
</feature>
<dbReference type="RefSeq" id="WP_096381445.1">
    <property type="nucleotide sequence ID" value="NZ_AP014940.1"/>
</dbReference>
<feature type="transmembrane region" description="Helical" evidence="4">
    <location>
        <begin position="6"/>
        <end position="26"/>
    </location>
</feature>
<name>A0AAU9ALY5_LYSEN</name>
<evidence type="ECO:0000256" key="1">
    <source>
        <dbReference type="ARBA" id="ARBA00023015"/>
    </source>
</evidence>
<dbReference type="GeneID" id="83066228"/>
<keyword evidence="1" id="KW-0805">Transcription regulation</keyword>
<sequence length="350" mass="38222">MIAPYLLFFFAGIGAFNGWVLAAWLLLRRPGTPAQRWLAALVLVVSLRTGKSVLFYFYPQISKSILQVGLTACFLIGPCLLGFVRAWADPAGERTRKDWIYAVALLAAATVFGLAYPYASYPQWWSAAPAWRLVTYSWLACLLAAGAVGLDAFRRAPPPAADGLTRGHAAAVVIGTAVIWLAYFTAGFTSYIVGALSFSLVLYLGVVVALARRKADVVAAAAEPYQDRKITPDEAQAALQSLHRLMAAEALYTDAHLSLAKVARRLNMPPARLSQLLNDNHKTAFKPYLMQLRVDAAKQRLRAPGQVMMEQVAEASGFLSMSSFYSSFKRLEGTTPAAWRQAQLRVATDS</sequence>
<dbReference type="AlphaFoldDB" id="A0AAU9ALY5"/>
<evidence type="ECO:0000256" key="3">
    <source>
        <dbReference type="ARBA" id="ARBA00023163"/>
    </source>
</evidence>
<dbReference type="PROSITE" id="PS00041">
    <property type="entry name" value="HTH_ARAC_FAMILY_1"/>
    <property type="match status" value="1"/>
</dbReference>